<gene>
    <name evidence="13" type="ORF">GTHE00462_LOCUS18538</name>
</gene>
<dbReference type="SUPFAM" id="SSF57783">
    <property type="entry name" value="Zinc beta-ribbon"/>
    <property type="match status" value="1"/>
</dbReference>
<protein>
    <recommendedName>
        <fullName evidence="8">DNA-directed RNA polymerase subunit</fullName>
    </recommendedName>
</protein>
<reference evidence="13" key="1">
    <citation type="submission" date="2021-01" db="EMBL/GenBank/DDBJ databases">
        <authorList>
            <person name="Corre E."/>
            <person name="Pelletier E."/>
            <person name="Niang G."/>
            <person name="Scheremetjew M."/>
            <person name="Finn R."/>
            <person name="Kale V."/>
            <person name="Holt S."/>
            <person name="Cochrane G."/>
            <person name="Meng A."/>
            <person name="Brown T."/>
            <person name="Cohen L."/>
        </authorList>
    </citation>
    <scope>NUCLEOTIDE SEQUENCE</scope>
    <source>
        <strain evidence="13">CCMP 2712</strain>
    </source>
</reference>
<dbReference type="InterPro" id="IPR034014">
    <property type="entry name" value="Zn_ribbon_RPC11_C"/>
</dbReference>
<sequence>MFCPYCANLLVVEPASQGMRFACKTCPYEHKILKKIKKTTPLEQKKVDDVLGDSFANASMTDVIGGCPKCGHPKAYFFSIQIRSADEPATRFYRCARGAECTYTWKEDN</sequence>
<keyword evidence="8 11" id="KW-0804">Transcription</keyword>
<dbReference type="GO" id="GO:0006386">
    <property type="term" value="P:termination of RNA polymerase III transcription"/>
    <property type="evidence" value="ECO:0007669"/>
    <property type="project" value="TreeGrafter"/>
</dbReference>
<accession>A0A7S4KV00</accession>
<comment type="subcellular location">
    <subcellularLocation>
        <location evidence="1 8">Nucleus</location>
    </subcellularLocation>
</comment>
<evidence type="ECO:0000256" key="4">
    <source>
        <dbReference type="ARBA" id="ARBA00022771"/>
    </source>
</evidence>
<feature type="binding site" evidence="9">
    <location>
        <position position="70"/>
    </location>
    <ligand>
        <name>Zn(2+)</name>
        <dbReference type="ChEBI" id="CHEBI:29105"/>
        <label>2</label>
    </ligand>
</feature>
<evidence type="ECO:0000256" key="8">
    <source>
        <dbReference type="PIRNR" id="PIRNR005586"/>
    </source>
</evidence>
<feature type="zinc finger region" description="C4-type" evidence="10">
    <location>
        <begin position="3"/>
        <end position="26"/>
    </location>
</feature>
<feature type="binding site" evidence="9">
    <location>
        <position position="6"/>
    </location>
    <ligand>
        <name>Zn(2+)</name>
        <dbReference type="ChEBI" id="CHEBI:29105"/>
        <label>1</label>
    </ligand>
</feature>
<proteinExistence type="inferred from homology"/>
<dbReference type="GO" id="GO:0008270">
    <property type="term" value="F:zinc ion binding"/>
    <property type="evidence" value="ECO:0007669"/>
    <property type="project" value="UniProtKB-KW"/>
</dbReference>
<feature type="binding site" evidence="9">
    <location>
        <position position="3"/>
    </location>
    <ligand>
        <name>Zn(2+)</name>
        <dbReference type="ChEBI" id="CHEBI:29105"/>
        <label>1</label>
    </ligand>
</feature>
<dbReference type="PANTHER" id="PTHR11239:SF12">
    <property type="entry name" value="DNA-DIRECTED RNA POLYMERASE III SUBUNIT RPC10"/>
    <property type="match status" value="1"/>
</dbReference>
<dbReference type="SMART" id="SM00440">
    <property type="entry name" value="ZnF_C2C2"/>
    <property type="match status" value="1"/>
</dbReference>
<evidence type="ECO:0000256" key="3">
    <source>
        <dbReference type="ARBA" id="ARBA00022723"/>
    </source>
</evidence>
<dbReference type="EMBL" id="HBKN01023644">
    <property type="protein sequence ID" value="CAE2305815.1"/>
    <property type="molecule type" value="Transcribed_RNA"/>
</dbReference>
<dbReference type="GO" id="GO:0006355">
    <property type="term" value="P:regulation of DNA-templated transcription"/>
    <property type="evidence" value="ECO:0007669"/>
    <property type="project" value="InterPro"/>
</dbReference>
<feature type="binding site" evidence="9">
    <location>
        <position position="67"/>
    </location>
    <ligand>
        <name>Zn(2+)</name>
        <dbReference type="ChEBI" id="CHEBI:29105"/>
        <label>2</label>
    </ligand>
</feature>
<feature type="binding site" evidence="9">
    <location>
        <position position="95"/>
    </location>
    <ligand>
        <name>Zn(2+)</name>
        <dbReference type="ChEBI" id="CHEBI:29105"/>
        <label>2</label>
    </ligand>
</feature>
<dbReference type="InterPro" id="IPR001222">
    <property type="entry name" value="Znf_TFIIS"/>
</dbReference>
<keyword evidence="5 9" id="KW-0862">Zinc</keyword>
<dbReference type="Gene3D" id="2.20.25.10">
    <property type="match status" value="1"/>
</dbReference>
<dbReference type="AlphaFoldDB" id="A0A7S4KV00"/>
<dbReference type="GO" id="GO:0005666">
    <property type="term" value="C:RNA polymerase III complex"/>
    <property type="evidence" value="ECO:0007669"/>
    <property type="project" value="TreeGrafter"/>
</dbReference>
<evidence type="ECO:0000256" key="6">
    <source>
        <dbReference type="ARBA" id="ARBA00023015"/>
    </source>
</evidence>
<dbReference type="CDD" id="cd10509">
    <property type="entry name" value="Zn-ribbon_RPC11"/>
    <property type="match status" value="1"/>
</dbReference>
<dbReference type="PIRSF" id="PIRSF005586">
    <property type="entry name" value="RNApol_RpoM"/>
    <property type="match status" value="1"/>
</dbReference>
<keyword evidence="2 8" id="KW-0240">DNA-directed RNA polymerase</keyword>
<dbReference type="PROSITE" id="PS00466">
    <property type="entry name" value="ZF_TFIIS_1"/>
    <property type="match status" value="1"/>
</dbReference>
<dbReference type="OMA" id="TISFECI"/>
<evidence type="ECO:0000256" key="11">
    <source>
        <dbReference type="RuleBase" id="RU003474"/>
    </source>
</evidence>
<comment type="similarity">
    <text evidence="8 11">Belongs to the archaeal rpoM/eukaryotic RPA12/RPB9/RPC11 RNA polymerase family.</text>
</comment>
<dbReference type="GO" id="GO:0003676">
    <property type="term" value="F:nucleic acid binding"/>
    <property type="evidence" value="ECO:0007669"/>
    <property type="project" value="InterPro"/>
</dbReference>
<dbReference type="GO" id="GO:0003899">
    <property type="term" value="F:DNA-directed RNA polymerase activity"/>
    <property type="evidence" value="ECO:0007669"/>
    <property type="project" value="InterPro"/>
</dbReference>
<evidence type="ECO:0000256" key="9">
    <source>
        <dbReference type="PIRSR" id="PIRSR005586-1"/>
    </source>
</evidence>
<evidence type="ECO:0000256" key="5">
    <source>
        <dbReference type="ARBA" id="ARBA00022833"/>
    </source>
</evidence>
<dbReference type="InterPro" id="IPR006288">
    <property type="entry name" value="TFS"/>
</dbReference>
<dbReference type="Pfam" id="PF01096">
    <property type="entry name" value="Zn_ribbon_TFIIS"/>
    <property type="match status" value="1"/>
</dbReference>
<feature type="binding site" evidence="9">
    <location>
        <position position="26"/>
    </location>
    <ligand>
        <name>Zn(2+)</name>
        <dbReference type="ChEBI" id="CHEBI:29105"/>
        <label>1</label>
    </ligand>
</feature>
<dbReference type="NCBIfam" id="TIGR01384">
    <property type="entry name" value="TFS_arch"/>
    <property type="match status" value="1"/>
</dbReference>
<dbReference type="PANTHER" id="PTHR11239">
    <property type="entry name" value="DNA-DIRECTED RNA POLYMERASE"/>
    <property type="match status" value="1"/>
</dbReference>
<evidence type="ECO:0000313" key="13">
    <source>
        <dbReference type="EMBL" id="CAE2305815.1"/>
    </source>
</evidence>
<evidence type="ECO:0000256" key="2">
    <source>
        <dbReference type="ARBA" id="ARBA00022478"/>
    </source>
</evidence>
<evidence type="ECO:0000256" key="7">
    <source>
        <dbReference type="ARBA" id="ARBA00023242"/>
    </source>
</evidence>
<feature type="domain" description="TFIIS-type" evidence="12">
    <location>
        <begin position="63"/>
        <end position="106"/>
    </location>
</feature>
<dbReference type="SMART" id="SM00661">
    <property type="entry name" value="RPOL9"/>
    <property type="match status" value="1"/>
</dbReference>
<feature type="binding site" evidence="9">
    <location>
        <position position="101"/>
    </location>
    <ligand>
        <name>Zn(2+)</name>
        <dbReference type="ChEBI" id="CHEBI:29105"/>
        <label>2</label>
    </ligand>
</feature>
<feature type="binding site" evidence="9">
    <location>
        <position position="23"/>
    </location>
    <ligand>
        <name>Zn(2+)</name>
        <dbReference type="ChEBI" id="CHEBI:29105"/>
        <label>1</label>
    </ligand>
</feature>
<dbReference type="Pfam" id="PF02150">
    <property type="entry name" value="Zn_ribbon_RPB9"/>
    <property type="match status" value="1"/>
</dbReference>
<dbReference type="PROSITE" id="PS51133">
    <property type="entry name" value="ZF_TFIIS_2"/>
    <property type="match status" value="1"/>
</dbReference>
<name>A0A7S4KV00_GUITH</name>
<dbReference type="InterPro" id="IPR012164">
    <property type="entry name" value="Rpa12/Rpb9/Rpc10/TFS"/>
</dbReference>
<keyword evidence="4 10" id="KW-0863">Zinc-finger</keyword>
<evidence type="ECO:0000259" key="12">
    <source>
        <dbReference type="PROSITE" id="PS51133"/>
    </source>
</evidence>
<keyword evidence="7 8" id="KW-0539">Nucleus</keyword>
<comment type="function">
    <text evidence="8">DNA-dependent RNA polymerase catalyzes the transcription of DNA into RNA using the four ribonucleoside triphosphates as substrates.</text>
</comment>
<evidence type="ECO:0000256" key="1">
    <source>
        <dbReference type="ARBA" id="ARBA00004123"/>
    </source>
</evidence>
<keyword evidence="6" id="KW-0805">Transcription regulation</keyword>
<evidence type="ECO:0000256" key="10">
    <source>
        <dbReference type="PIRSR" id="PIRSR005586-2"/>
    </source>
</evidence>
<organism evidence="13">
    <name type="scientific">Guillardia theta</name>
    <name type="common">Cryptophyte</name>
    <name type="synonym">Cryptomonas phi</name>
    <dbReference type="NCBI Taxonomy" id="55529"/>
    <lineage>
        <taxon>Eukaryota</taxon>
        <taxon>Cryptophyceae</taxon>
        <taxon>Pyrenomonadales</taxon>
        <taxon>Geminigeraceae</taxon>
        <taxon>Guillardia</taxon>
    </lineage>
</organism>
<dbReference type="InterPro" id="IPR001529">
    <property type="entry name" value="Zn_ribbon_RPB9"/>
</dbReference>
<keyword evidence="3 9" id="KW-0479">Metal-binding</keyword>